<evidence type="ECO:0000313" key="3">
    <source>
        <dbReference type="Proteomes" id="UP001158067"/>
    </source>
</evidence>
<reference evidence="2 3" key="1">
    <citation type="submission" date="2017-05" db="EMBL/GenBank/DDBJ databases">
        <authorList>
            <person name="Varghese N."/>
            <person name="Submissions S."/>
        </authorList>
    </citation>
    <scope>NUCLEOTIDE SEQUENCE [LARGE SCALE GENOMIC DNA]</scope>
    <source>
        <strain evidence="2 3">DSM 25457</strain>
    </source>
</reference>
<comment type="caution">
    <text evidence="2">The sequence shown here is derived from an EMBL/GenBank/DDBJ whole genome shotgun (WGS) entry which is preliminary data.</text>
</comment>
<proteinExistence type="predicted"/>
<feature type="region of interest" description="Disordered" evidence="1">
    <location>
        <begin position="67"/>
        <end position="92"/>
    </location>
</feature>
<dbReference type="Proteomes" id="UP001158067">
    <property type="component" value="Unassembled WGS sequence"/>
</dbReference>
<keyword evidence="3" id="KW-1185">Reference proteome</keyword>
<name>A0ABY1PTY9_9BACT</name>
<dbReference type="RefSeq" id="WP_283431168.1">
    <property type="nucleotide sequence ID" value="NZ_CAWLDM010000001.1"/>
</dbReference>
<feature type="compositionally biased region" description="Basic and acidic residues" evidence="1">
    <location>
        <begin position="76"/>
        <end position="86"/>
    </location>
</feature>
<gene>
    <name evidence="2" type="ORF">SAMN06265222_1011020</name>
</gene>
<sequence length="92" mass="9991">MLPTTDSEAPPPAFGIVVYLSKTAEGQVRGRVANLPDLVHEGASEPGVLGKIVPMCKAVLQKAVQAGEQPPWIDPPLEKQPDEQRRFLPMHL</sequence>
<accession>A0ABY1PTY9</accession>
<evidence type="ECO:0000313" key="2">
    <source>
        <dbReference type="EMBL" id="SMP43881.1"/>
    </source>
</evidence>
<protein>
    <submittedName>
        <fullName evidence="2">Uncharacterized protein</fullName>
    </submittedName>
</protein>
<dbReference type="EMBL" id="FXUG01000001">
    <property type="protein sequence ID" value="SMP43881.1"/>
    <property type="molecule type" value="Genomic_DNA"/>
</dbReference>
<organism evidence="2 3">
    <name type="scientific">Neorhodopirellula lusitana</name>
    <dbReference type="NCBI Taxonomy" id="445327"/>
    <lineage>
        <taxon>Bacteria</taxon>
        <taxon>Pseudomonadati</taxon>
        <taxon>Planctomycetota</taxon>
        <taxon>Planctomycetia</taxon>
        <taxon>Pirellulales</taxon>
        <taxon>Pirellulaceae</taxon>
        <taxon>Neorhodopirellula</taxon>
    </lineage>
</organism>
<evidence type="ECO:0000256" key="1">
    <source>
        <dbReference type="SAM" id="MobiDB-lite"/>
    </source>
</evidence>